<dbReference type="HOGENOM" id="CLU_017584_3_3_11"/>
<dbReference type="GO" id="GO:0004400">
    <property type="term" value="F:histidinol-phosphate transaminase activity"/>
    <property type="evidence" value="ECO:0007669"/>
    <property type="project" value="UniProtKB-UniRule"/>
</dbReference>
<evidence type="ECO:0000259" key="7">
    <source>
        <dbReference type="Pfam" id="PF00155"/>
    </source>
</evidence>
<evidence type="ECO:0000256" key="4">
    <source>
        <dbReference type="ARBA" id="ARBA00022679"/>
    </source>
</evidence>
<name>N6X4E0_9ACTO</name>
<dbReference type="EC" id="2.6.1.9" evidence="6"/>
<dbReference type="EMBL" id="AQHZ01000015">
    <property type="protein sequence ID" value="ENO18252.1"/>
    <property type="molecule type" value="Genomic_DNA"/>
</dbReference>
<reference evidence="8 9" key="1">
    <citation type="submission" date="2013-03" db="EMBL/GenBank/DDBJ databases">
        <title>Reference genome for the Human Microbiome Project.</title>
        <authorList>
            <person name="Aqrawi P."/>
            <person name="Ayvaz T."/>
            <person name="Bess C."/>
            <person name="Blankenburg K."/>
            <person name="Coyle M."/>
            <person name="Deng J."/>
            <person name="Forbes L."/>
            <person name="Fowler G."/>
            <person name="Francisco L."/>
            <person name="Fu Q."/>
            <person name="Gibbs R."/>
            <person name="Gross S."/>
            <person name="Gubbala S."/>
            <person name="Hale W."/>
            <person name="Hemphill L."/>
            <person name="Highlander S."/>
            <person name="Hirani K."/>
            <person name="Jackson L."/>
            <person name="Jakkamsetti A."/>
            <person name="Javaid M."/>
            <person name="Jayaseelan J.C."/>
            <person name="Jiang H."/>
            <person name="Joshi V."/>
            <person name="Korchina V."/>
            <person name="Kovar C."/>
            <person name="Lara F."/>
            <person name="Lee S."/>
            <person name="Liu Y."/>
            <person name="Mata R."/>
            <person name="Mathew T."/>
            <person name="Munidasa M."/>
            <person name="Muzny D."/>
            <person name="Nazareth L."/>
            <person name="Ngo R."/>
            <person name="Nguyen L."/>
            <person name="Nguyen N."/>
            <person name="Okwuonu G."/>
            <person name="Ongeri F."/>
            <person name="Palculict T."/>
            <person name="Patil S."/>
            <person name="Petrosino J."/>
            <person name="Pham C."/>
            <person name="Pham P."/>
            <person name="Pu L.-L."/>
            <person name="Qin X."/>
            <person name="Qu J."/>
            <person name="Reid J."/>
            <person name="Ross M."/>
            <person name="Ruth R."/>
            <person name="Saada N."/>
            <person name="San Lucas F."/>
            <person name="Santibanez J."/>
            <person name="Shang Y."/>
            <person name="Simmons D."/>
            <person name="Song X.-Z."/>
            <person name="Tang L.-Y."/>
            <person name="Thornton R."/>
            <person name="Warren J."/>
            <person name="Weissenberger G."/>
            <person name="Wilczek-Boney K."/>
            <person name="Worley K."/>
            <person name="Youmans B."/>
            <person name="Zhang J."/>
            <person name="Zhang L."/>
            <person name="Zhao Z."/>
            <person name="Zhou C."/>
            <person name="Zhu D."/>
            <person name="Zhu Y."/>
        </authorList>
    </citation>
    <scope>NUCLEOTIDE SEQUENCE [LARGE SCALE GENOMIC DNA]</scope>
    <source>
        <strain evidence="8 9">F0333</strain>
    </source>
</reference>
<evidence type="ECO:0000313" key="9">
    <source>
        <dbReference type="Proteomes" id="UP000013015"/>
    </source>
</evidence>
<gene>
    <name evidence="8" type="primary">hisC2</name>
    <name evidence="6" type="synonym">hisC</name>
    <name evidence="8" type="ORF">HMPREF9004_0821</name>
</gene>
<dbReference type="InterPro" id="IPR015424">
    <property type="entry name" value="PyrdxlP-dep_Trfase"/>
</dbReference>
<keyword evidence="3 6" id="KW-0032">Aminotransferase</keyword>
<dbReference type="NCBIfam" id="TIGR01141">
    <property type="entry name" value="hisC"/>
    <property type="match status" value="1"/>
</dbReference>
<dbReference type="GO" id="GO:0000105">
    <property type="term" value="P:L-histidine biosynthetic process"/>
    <property type="evidence" value="ECO:0007669"/>
    <property type="project" value="UniProtKB-UniRule"/>
</dbReference>
<organism evidence="8 9">
    <name type="scientific">Schaalia cardiffensis F0333</name>
    <dbReference type="NCBI Taxonomy" id="888050"/>
    <lineage>
        <taxon>Bacteria</taxon>
        <taxon>Bacillati</taxon>
        <taxon>Actinomycetota</taxon>
        <taxon>Actinomycetes</taxon>
        <taxon>Actinomycetales</taxon>
        <taxon>Actinomycetaceae</taxon>
        <taxon>Schaalia</taxon>
    </lineage>
</organism>
<evidence type="ECO:0000256" key="6">
    <source>
        <dbReference type="HAMAP-Rule" id="MF_01023"/>
    </source>
</evidence>
<feature type="modified residue" description="N6-(pyridoxal phosphate)lysine" evidence="6">
    <location>
        <position position="218"/>
    </location>
</feature>
<dbReference type="Pfam" id="PF00155">
    <property type="entry name" value="Aminotran_1_2"/>
    <property type="match status" value="1"/>
</dbReference>
<dbReference type="RefSeq" id="WP_005962550.1">
    <property type="nucleotide sequence ID" value="NZ_CP040505.1"/>
</dbReference>
<dbReference type="NCBIfam" id="NF002878">
    <property type="entry name" value="PRK03321.1"/>
    <property type="match status" value="1"/>
</dbReference>
<feature type="domain" description="Aminotransferase class I/classII large" evidence="7">
    <location>
        <begin position="27"/>
        <end position="340"/>
    </location>
</feature>
<keyword evidence="6" id="KW-0368">Histidine biosynthesis</keyword>
<comment type="subunit">
    <text evidence="2 6">Homodimer.</text>
</comment>
<dbReference type="PATRIC" id="fig|888050.3.peg.778"/>
<protein>
    <recommendedName>
        <fullName evidence="6">Histidinol-phosphate aminotransferase</fullName>
        <ecNumber evidence="6">2.6.1.9</ecNumber>
    </recommendedName>
    <alternativeName>
        <fullName evidence="6">Imidazole acetol-phosphate transaminase</fullName>
    </alternativeName>
</protein>
<dbReference type="InterPro" id="IPR015421">
    <property type="entry name" value="PyrdxlP-dep_Trfase_major"/>
</dbReference>
<dbReference type="PANTHER" id="PTHR43643">
    <property type="entry name" value="HISTIDINOL-PHOSPHATE AMINOTRANSFERASE 2"/>
    <property type="match status" value="1"/>
</dbReference>
<dbReference type="OrthoDB" id="9809616at2"/>
<dbReference type="HAMAP" id="MF_01023">
    <property type="entry name" value="HisC_aminotrans_2"/>
    <property type="match status" value="1"/>
</dbReference>
<dbReference type="SUPFAM" id="SSF53383">
    <property type="entry name" value="PLP-dependent transferases"/>
    <property type="match status" value="1"/>
</dbReference>
<comment type="catalytic activity">
    <reaction evidence="6">
        <text>L-histidinol phosphate + 2-oxoglutarate = 3-(imidazol-4-yl)-2-oxopropyl phosphate + L-glutamate</text>
        <dbReference type="Rhea" id="RHEA:23744"/>
        <dbReference type="ChEBI" id="CHEBI:16810"/>
        <dbReference type="ChEBI" id="CHEBI:29985"/>
        <dbReference type="ChEBI" id="CHEBI:57766"/>
        <dbReference type="ChEBI" id="CHEBI:57980"/>
        <dbReference type="EC" id="2.6.1.9"/>
    </reaction>
</comment>
<accession>N6X4E0</accession>
<evidence type="ECO:0000256" key="1">
    <source>
        <dbReference type="ARBA" id="ARBA00001933"/>
    </source>
</evidence>
<dbReference type="GO" id="GO:0030170">
    <property type="term" value="F:pyridoxal phosphate binding"/>
    <property type="evidence" value="ECO:0007669"/>
    <property type="project" value="InterPro"/>
</dbReference>
<dbReference type="InterPro" id="IPR024892">
    <property type="entry name" value="ArAT"/>
</dbReference>
<dbReference type="InterPro" id="IPR004839">
    <property type="entry name" value="Aminotransferase_I/II_large"/>
</dbReference>
<comment type="similarity">
    <text evidence="6">Belongs to the class-II pyridoxal-phosphate-dependent aminotransferase family. Histidinol-phosphate aminotransferase subfamily.</text>
</comment>
<keyword evidence="5 6" id="KW-0663">Pyridoxal phosphate</keyword>
<proteinExistence type="inferred from homology"/>
<dbReference type="STRING" id="888050.HMPREF9004_0821"/>
<comment type="caution">
    <text evidence="8">The sequence shown here is derived from an EMBL/GenBank/DDBJ whole genome shotgun (WGS) entry which is preliminary data.</text>
</comment>
<dbReference type="InterPro" id="IPR005861">
    <property type="entry name" value="HisP_aminotrans"/>
</dbReference>
<dbReference type="CDD" id="cd00609">
    <property type="entry name" value="AAT_like"/>
    <property type="match status" value="1"/>
</dbReference>
<evidence type="ECO:0000313" key="8">
    <source>
        <dbReference type="EMBL" id="ENO18252.1"/>
    </source>
</evidence>
<dbReference type="eggNOG" id="COG0079">
    <property type="taxonomic scope" value="Bacteria"/>
</dbReference>
<dbReference type="Gene3D" id="3.90.1150.10">
    <property type="entry name" value="Aspartate Aminotransferase, domain 1"/>
    <property type="match status" value="1"/>
</dbReference>
<evidence type="ECO:0000256" key="2">
    <source>
        <dbReference type="ARBA" id="ARBA00011738"/>
    </source>
</evidence>
<keyword evidence="9" id="KW-1185">Reference proteome</keyword>
<dbReference type="Gene3D" id="3.40.640.10">
    <property type="entry name" value="Type I PLP-dependent aspartate aminotransferase-like (Major domain)"/>
    <property type="match status" value="1"/>
</dbReference>
<comment type="cofactor">
    <cofactor evidence="1 6">
        <name>pyridoxal 5'-phosphate</name>
        <dbReference type="ChEBI" id="CHEBI:597326"/>
    </cofactor>
</comment>
<dbReference type="Proteomes" id="UP000013015">
    <property type="component" value="Unassembled WGS sequence"/>
</dbReference>
<dbReference type="AlphaFoldDB" id="N6X4E0"/>
<evidence type="ECO:0000256" key="5">
    <source>
        <dbReference type="ARBA" id="ARBA00022898"/>
    </source>
</evidence>
<evidence type="ECO:0000256" key="3">
    <source>
        <dbReference type="ARBA" id="ARBA00022576"/>
    </source>
</evidence>
<sequence length="349" mass="37173">MREFQVPIRPAVRNLPRYRPGKAAPGAMKLSSNEMATPPSAPILEAMRKALENVNRYPDLMATPVREAIAKRFKVFPEQVCVGTGSSALLLAALSAVCSPGAKVVYPWRSFESYPIAIPASHAEGVPVPLDEDGGHDVEGLVCAAQDATALILCSPNNPTGPVLTFDTIRDIVERVPASVLVLVDEAYIDFASDPRVSSAIPLIEEHPNVLVLRTFSKVHALAGVRVGYAIGNTELIGAIQAVSVPFGVSSVAQAAALASLEDEAGVRASAQAVIAERERMIAALREAGLSVPDSQANFFFLRGLGADFVEACVDAGLIVRPFPEGVRVTLADPLTNDRFLEVARRFAR</sequence>
<dbReference type="InterPro" id="IPR015422">
    <property type="entry name" value="PyrdxlP-dep_Trfase_small"/>
</dbReference>
<keyword evidence="4 6" id="KW-0808">Transferase</keyword>
<comment type="pathway">
    <text evidence="6">Amino-acid biosynthesis; L-histidine biosynthesis; L-histidine from 5-phospho-alpha-D-ribose 1-diphosphate: step 7/9.</text>
</comment>
<dbReference type="PANTHER" id="PTHR43643:SF3">
    <property type="entry name" value="HISTIDINOL-PHOSPHATE AMINOTRANSFERASE"/>
    <property type="match status" value="1"/>
</dbReference>
<keyword evidence="6" id="KW-0028">Amino-acid biosynthesis</keyword>
<dbReference type="InterPro" id="IPR050106">
    <property type="entry name" value="HistidinolP_aminotransfase"/>
</dbReference>
<dbReference type="UniPathway" id="UPA00031">
    <property type="reaction ID" value="UER00012"/>
</dbReference>